<feature type="region of interest" description="Disordered" evidence="1">
    <location>
        <begin position="417"/>
        <end position="436"/>
    </location>
</feature>
<organism evidence="2 3">
    <name type="scientific">Diabrotica balteata</name>
    <name type="common">Banded cucumber beetle</name>
    <dbReference type="NCBI Taxonomy" id="107213"/>
    <lineage>
        <taxon>Eukaryota</taxon>
        <taxon>Metazoa</taxon>
        <taxon>Ecdysozoa</taxon>
        <taxon>Arthropoda</taxon>
        <taxon>Hexapoda</taxon>
        <taxon>Insecta</taxon>
        <taxon>Pterygota</taxon>
        <taxon>Neoptera</taxon>
        <taxon>Endopterygota</taxon>
        <taxon>Coleoptera</taxon>
        <taxon>Polyphaga</taxon>
        <taxon>Cucujiformia</taxon>
        <taxon>Chrysomeloidea</taxon>
        <taxon>Chrysomelidae</taxon>
        <taxon>Galerucinae</taxon>
        <taxon>Diabroticina</taxon>
        <taxon>Diabroticites</taxon>
        <taxon>Diabrotica</taxon>
    </lineage>
</organism>
<evidence type="ECO:0000313" key="3">
    <source>
        <dbReference type="Proteomes" id="UP001153709"/>
    </source>
</evidence>
<dbReference type="Proteomes" id="UP001153709">
    <property type="component" value="Chromosome 7"/>
</dbReference>
<keyword evidence="3" id="KW-1185">Reference proteome</keyword>
<feature type="compositionally biased region" description="Polar residues" evidence="1">
    <location>
        <begin position="1"/>
        <end position="10"/>
    </location>
</feature>
<feature type="region of interest" description="Disordered" evidence="1">
    <location>
        <begin position="213"/>
        <end position="271"/>
    </location>
</feature>
<feature type="region of interest" description="Disordered" evidence="1">
    <location>
        <begin position="1"/>
        <end position="20"/>
    </location>
</feature>
<proteinExistence type="predicted"/>
<reference evidence="2" key="1">
    <citation type="submission" date="2022-01" db="EMBL/GenBank/DDBJ databases">
        <authorList>
            <person name="King R."/>
        </authorList>
    </citation>
    <scope>NUCLEOTIDE SEQUENCE</scope>
</reference>
<evidence type="ECO:0000313" key="2">
    <source>
        <dbReference type="EMBL" id="CAG9838483.1"/>
    </source>
</evidence>
<protein>
    <submittedName>
        <fullName evidence="2">Uncharacterized protein</fullName>
    </submittedName>
</protein>
<feature type="compositionally biased region" description="Basic and acidic residues" evidence="1">
    <location>
        <begin position="231"/>
        <end position="246"/>
    </location>
</feature>
<accession>A0A9N9TC27</accession>
<feature type="compositionally biased region" description="Low complexity" evidence="1">
    <location>
        <begin position="247"/>
        <end position="268"/>
    </location>
</feature>
<feature type="compositionally biased region" description="Polar residues" evidence="1">
    <location>
        <begin position="214"/>
        <end position="224"/>
    </location>
</feature>
<sequence>MEHFSSSAVKSSEDTSKSGNLHFSMDYDSGYISHNHESNLDSSLDINEKIINNMNNRPIYLSEDALLETPQVHKYANISLEIEKEDFEETRHVFSSPFLNNSSNEISASVTSQDISYSGFETDQTNMSVEVPACKKIVVDKASVQNTKTMYSSPDLNDIKREIIRDMQQTKNVAFNNITNTLSSEQKKKLTLVFSKEGKENFFSVKRKYPSLTPDKSINDSNGSFLLPTPRKFDNNSKIESEHESINESTSITSSSELSESVRSESFSQGNDLAESYMEESLSVILEDESNFTQDISTNNVTESESVYFDYSMSESKSEKQVGNVKSGIIEEGNNVGDNLTENVALPTCESISSKQIDQAVAELRQPIPVETQCEPTIVITNIGVLDKSRKSPQNDLGSDSSTEFVGFDSQHKAISSKNINCSKEESDNTNNEWSKQENKELLENTGSMTEDSINLITSVVTETLEHALKDVGNSDIKDLIFKKVNEALEISKNETPSSSRSIRESPVVYKEPYSWRKLSTSTIQSVASTPDKSSTNPINSSLSPDLFSEDIVEQKSQEPSQPVVSPPKERNVVKKDYMLLRRTQNNLKGVLPPRSVTVTQFSIADMLERLKMNKKYFWNNSTAAASKTGRQSHSLLITCSEEEAKTREFPDVLMDRCLGLHHNRSRFSEKIEDLCGRYGSRYVGAETQSSCTVFETHVTSPMKRRNIKPQWNTKSPGKRLSHLARRKITFSSANLQSGNSFLAGSRARQILVDAKKMDLLSRRKSPRKSPRKTPRKTPGKSPRIKTRTPSSSAKKKLAMRFRKVTGEIEKSSSKTSSDGSLCAKRTLFHSPDEDKKLLTRLLPSTSGSSLANEIKRSTTKRALFMSPSKSSPLKNMGFKRSPIKRLDFGHEKKRKRDDSIDELPSKFARCHSENMPLSTLADVKMLSTRTKSDLNISQSRQIKELTTNHKKKLQLAIYEALRSQNVLPTHPQFKVFASNLGRLTRKLFLMTTADCIGVTEKMLRIARHHVIAVVKGRSPEEIYDEFVKNKAKNLKPQGYIAPEKPSTERKEVERRPFTGKSTSNSESKVDRIRKAFNFGDDDNR</sequence>
<feature type="compositionally biased region" description="Basic residues" evidence="1">
    <location>
        <begin position="763"/>
        <end position="787"/>
    </location>
</feature>
<dbReference type="OrthoDB" id="8192658at2759"/>
<name>A0A9N9TC27_DIABA</name>
<gene>
    <name evidence="2" type="ORF">DIABBA_LOCUS11373</name>
</gene>
<feature type="region of interest" description="Disordered" evidence="1">
    <location>
        <begin position="1035"/>
        <end position="1085"/>
    </location>
</feature>
<feature type="region of interest" description="Disordered" evidence="1">
    <location>
        <begin position="755"/>
        <end position="797"/>
    </location>
</feature>
<dbReference type="AlphaFoldDB" id="A0A9N9TC27"/>
<evidence type="ECO:0000256" key="1">
    <source>
        <dbReference type="SAM" id="MobiDB-lite"/>
    </source>
</evidence>
<feature type="compositionally biased region" description="Basic and acidic residues" evidence="1">
    <location>
        <begin position="1046"/>
        <end position="1057"/>
    </location>
</feature>
<feature type="compositionally biased region" description="Polar residues" evidence="1">
    <location>
        <begin position="521"/>
        <end position="544"/>
    </location>
</feature>
<feature type="region of interest" description="Disordered" evidence="1">
    <location>
        <begin position="521"/>
        <end position="545"/>
    </location>
</feature>
<dbReference type="EMBL" id="OU898282">
    <property type="protein sequence ID" value="CAG9838483.1"/>
    <property type="molecule type" value="Genomic_DNA"/>
</dbReference>